<comment type="caution">
    <text evidence="3">The sequence shown here is derived from an EMBL/GenBank/DDBJ whole genome shotgun (WGS) entry which is preliminary data.</text>
</comment>
<feature type="region of interest" description="Disordered" evidence="1">
    <location>
        <begin position="74"/>
        <end position="145"/>
    </location>
</feature>
<accession>A0A2I1P841</accession>
<keyword evidence="2" id="KW-0812">Transmembrane</keyword>
<proteinExistence type="predicted"/>
<keyword evidence="2" id="KW-1133">Transmembrane helix</keyword>
<keyword evidence="2" id="KW-0472">Membrane</keyword>
<evidence type="ECO:0000256" key="1">
    <source>
        <dbReference type="SAM" id="MobiDB-lite"/>
    </source>
</evidence>
<gene>
    <name evidence="3" type="ORF">CYJ76_11265</name>
</gene>
<dbReference type="AlphaFoldDB" id="A0A2I1P841"/>
<feature type="compositionally biased region" description="Low complexity" evidence="1">
    <location>
        <begin position="86"/>
        <end position="95"/>
    </location>
</feature>
<organism evidence="3 4">
    <name type="scientific">Kytococcus schroeteri</name>
    <dbReference type="NCBI Taxonomy" id="138300"/>
    <lineage>
        <taxon>Bacteria</taxon>
        <taxon>Bacillati</taxon>
        <taxon>Actinomycetota</taxon>
        <taxon>Actinomycetes</taxon>
        <taxon>Micrococcales</taxon>
        <taxon>Kytococcaceae</taxon>
        <taxon>Kytococcus</taxon>
    </lineage>
</organism>
<evidence type="ECO:0000313" key="3">
    <source>
        <dbReference type="EMBL" id="PKZ40780.1"/>
    </source>
</evidence>
<sequence>MRKISKTALWGAVIGFVLVTVFAVGEMLGDASREQVPLPVTLILAMAMGGLLIGAPVGAILGGFVGWIRGRSEGGSPTPVDCAHTSVPPVSYSPPTQRPQPAPRLRRLPRLRPPRGSTPTPSPRPARRPSAPGWTATPRSDLPTR</sequence>
<feature type="transmembrane region" description="Helical" evidence="2">
    <location>
        <begin position="40"/>
        <end position="68"/>
    </location>
</feature>
<evidence type="ECO:0000313" key="4">
    <source>
        <dbReference type="Proteomes" id="UP000234206"/>
    </source>
</evidence>
<dbReference type="Proteomes" id="UP000234206">
    <property type="component" value="Unassembled WGS sequence"/>
</dbReference>
<feature type="transmembrane region" description="Helical" evidence="2">
    <location>
        <begin position="7"/>
        <end position="28"/>
    </location>
</feature>
<evidence type="ECO:0000256" key="2">
    <source>
        <dbReference type="SAM" id="Phobius"/>
    </source>
</evidence>
<name>A0A2I1P841_9MICO</name>
<protein>
    <submittedName>
        <fullName evidence="3">Uncharacterized protein</fullName>
    </submittedName>
</protein>
<reference evidence="3 4" key="1">
    <citation type="submission" date="2017-12" db="EMBL/GenBank/DDBJ databases">
        <title>Phylogenetic diversity of female urinary microbiome.</title>
        <authorList>
            <person name="Thomas-White K."/>
            <person name="Wolfe A.J."/>
        </authorList>
    </citation>
    <scope>NUCLEOTIDE SEQUENCE [LARGE SCALE GENOMIC DNA]</scope>
    <source>
        <strain evidence="3 4">UMB1298</strain>
    </source>
</reference>
<keyword evidence="4" id="KW-1185">Reference proteome</keyword>
<dbReference type="EMBL" id="PKIZ01000032">
    <property type="protein sequence ID" value="PKZ40780.1"/>
    <property type="molecule type" value="Genomic_DNA"/>
</dbReference>
<feature type="compositionally biased region" description="Basic residues" evidence="1">
    <location>
        <begin position="104"/>
        <end position="113"/>
    </location>
</feature>